<evidence type="ECO:0000256" key="1">
    <source>
        <dbReference type="ARBA" id="ARBA00001013"/>
    </source>
</evidence>
<dbReference type="InterPro" id="IPR001139">
    <property type="entry name" value="Glyco_hydro_30"/>
</dbReference>
<feature type="domain" description="Glycosyl hydrolase family 30 TIM-barrel" evidence="7">
    <location>
        <begin position="84"/>
        <end position="236"/>
    </location>
</feature>
<dbReference type="SUPFAM" id="SSF51011">
    <property type="entry name" value="Glycosyl hydrolase domain"/>
    <property type="match status" value="2"/>
</dbReference>
<feature type="non-terminal residue" evidence="9">
    <location>
        <position position="433"/>
    </location>
</feature>
<dbReference type="EMBL" id="OC854662">
    <property type="protein sequence ID" value="CAD7619956.1"/>
    <property type="molecule type" value="Genomic_DNA"/>
</dbReference>
<reference evidence="9" key="1">
    <citation type="submission" date="2020-11" db="EMBL/GenBank/DDBJ databases">
        <authorList>
            <person name="Tran Van P."/>
        </authorList>
    </citation>
    <scope>NUCLEOTIDE SEQUENCE</scope>
</reference>
<evidence type="ECO:0000259" key="7">
    <source>
        <dbReference type="Pfam" id="PF02055"/>
    </source>
</evidence>
<feature type="domain" description="Glycosyl hydrolase family 30 TIM-barrel" evidence="7">
    <location>
        <begin position="238"/>
        <end position="364"/>
    </location>
</feature>
<protein>
    <recommendedName>
        <fullName evidence="3 6">Glucosylceramidase</fullName>
        <ecNumber evidence="3 6">3.2.1.45</ecNumber>
    </recommendedName>
</protein>
<proteinExistence type="inferred from homology"/>
<evidence type="ECO:0000313" key="10">
    <source>
        <dbReference type="Proteomes" id="UP000759131"/>
    </source>
</evidence>
<comment type="catalytic activity">
    <reaction evidence="1">
        <text>a beta-D-glucosyl-(1&lt;-&gt;1')-N-acylsphing-4-enine + H2O = an N-acylsphing-4-enine + D-glucose</text>
        <dbReference type="Rhea" id="RHEA:13269"/>
        <dbReference type="ChEBI" id="CHEBI:4167"/>
        <dbReference type="ChEBI" id="CHEBI:15377"/>
        <dbReference type="ChEBI" id="CHEBI:22801"/>
        <dbReference type="ChEBI" id="CHEBI:52639"/>
        <dbReference type="EC" id="3.2.1.45"/>
    </reaction>
    <physiologicalReaction direction="left-to-right" evidence="1">
        <dbReference type="Rhea" id="RHEA:13270"/>
    </physiologicalReaction>
</comment>
<comment type="similarity">
    <text evidence="2 6">Belongs to the glycosyl hydrolase 30 family.</text>
</comment>
<organism evidence="9">
    <name type="scientific">Medioppia subpectinata</name>
    <dbReference type="NCBI Taxonomy" id="1979941"/>
    <lineage>
        <taxon>Eukaryota</taxon>
        <taxon>Metazoa</taxon>
        <taxon>Ecdysozoa</taxon>
        <taxon>Arthropoda</taxon>
        <taxon>Chelicerata</taxon>
        <taxon>Arachnida</taxon>
        <taxon>Acari</taxon>
        <taxon>Acariformes</taxon>
        <taxon>Sarcoptiformes</taxon>
        <taxon>Oribatida</taxon>
        <taxon>Brachypylina</taxon>
        <taxon>Oppioidea</taxon>
        <taxon>Oppiidae</taxon>
        <taxon>Medioppia</taxon>
    </lineage>
</organism>
<evidence type="ECO:0000313" key="9">
    <source>
        <dbReference type="EMBL" id="CAD7619956.1"/>
    </source>
</evidence>
<dbReference type="PRINTS" id="PR00843">
    <property type="entry name" value="GLHYDRLASE30"/>
</dbReference>
<dbReference type="EC" id="3.2.1.45" evidence="3 6"/>
<dbReference type="OrthoDB" id="6507481at2759"/>
<keyword evidence="6" id="KW-0443">Lipid metabolism</keyword>
<gene>
    <name evidence="9" type="ORF">OSB1V03_LOCUS453</name>
</gene>
<keyword evidence="6" id="KW-0326">Glycosidase</keyword>
<dbReference type="GO" id="GO:0004348">
    <property type="term" value="F:glucosylceramidase activity"/>
    <property type="evidence" value="ECO:0007669"/>
    <property type="project" value="UniProtKB-EC"/>
</dbReference>
<dbReference type="Proteomes" id="UP000759131">
    <property type="component" value="Unassembled WGS sequence"/>
</dbReference>
<dbReference type="SUPFAM" id="SSF51445">
    <property type="entry name" value="(Trans)glycosidases"/>
    <property type="match status" value="2"/>
</dbReference>
<evidence type="ECO:0000259" key="8">
    <source>
        <dbReference type="Pfam" id="PF17189"/>
    </source>
</evidence>
<dbReference type="PANTHER" id="PTHR11069:SF23">
    <property type="entry name" value="LYSOSOMAL ACID GLUCOSYLCERAMIDASE"/>
    <property type="match status" value="1"/>
</dbReference>
<dbReference type="GO" id="GO:0006680">
    <property type="term" value="P:glucosylceramide catabolic process"/>
    <property type="evidence" value="ECO:0007669"/>
    <property type="project" value="TreeGrafter"/>
</dbReference>
<evidence type="ECO:0000256" key="5">
    <source>
        <dbReference type="ARBA" id="ARBA00022801"/>
    </source>
</evidence>
<name>A0A7R9KBR1_9ACAR</name>
<accession>A0A7R9KBR1</accession>
<keyword evidence="4" id="KW-0732">Signal</keyword>
<evidence type="ECO:0000256" key="2">
    <source>
        <dbReference type="ARBA" id="ARBA00005382"/>
    </source>
</evidence>
<dbReference type="Pfam" id="PF02055">
    <property type="entry name" value="Glyco_hydro_30"/>
    <property type="match status" value="2"/>
</dbReference>
<dbReference type="Gene3D" id="3.20.20.80">
    <property type="entry name" value="Glycosidases"/>
    <property type="match status" value="2"/>
</dbReference>
<dbReference type="GO" id="GO:0016020">
    <property type="term" value="C:membrane"/>
    <property type="evidence" value="ECO:0007669"/>
    <property type="project" value="GOC"/>
</dbReference>
<keyword evidence="5 6" id="KW-0378">Hydrolase</keyword>
<sequence length="433" mass="48902">NADNVCVQRDYGKGGTVCVCNATHCDTFDHIIKTSTGIITRYESGKSGHRFEKQIFKFTNEYNNELRGDGKTVTINRNKTYQKIVGFGGAFTDAAAINILSLKPQLSQQIINDYYSQNGLSYTMGRIPIAGSDFSTRGYSYDDIDDEEEEDLELKKFNLTAEDLHYKIPLLKMAINVRPHLQLFGSPWSAPAWMKDNHNLTGKGGIKGVPGGPYYKAWAQYFVKFLDAYKENGIEILSAQYVSGIGFHWYLNAMSPPTDLDKTYEEFPNVFLLSTEACEGSNPFQEDKVSLGNWDRAETYAYDIITDLLHYTTGWIDWNLALDVKGGPNWAKNFVDAPIIINSTAEEYYKQPMYYSLAHFTKFLAPDSQRINATESGAQILDTIVFETPDNATVLIALNRLNDDIPLNIIDPNLGTFKTTVPKHSIQTYVWYL</sequence>
<dbReference type="AlphaFoldDB" id="A0A7R9KBR1"/>
<keyword evidence="6" id="KW-0746">Sphingolipid metabolism</keyword>
<dbReference type="InterPro" id="IPR033452">
    <property type="entry name" value="GH30_C"/>
</dbReference>
<evidence type="ECO:0000256" key="3">
    <source>
        <dbReference type="ARBA" id="ARBA00012658"/>
    </source>
</evidence>
<evidence type="ECO:0000256" key="6">
    <source>
        <dbReference type="RuleBase" id="RU361188"/>
    </source>
</evidence>
<dbReference type="PANTHER" id="PTHR11069">
    <property type="entry name" value="GLUCOSYLCERAMIDASE"/>
    <property type="match status" value="1"/>
</dbReference>
<dbReference type="InterPro" id="IPR017853">
    <property type="entry name" value="GH"/>
</dbReference>
<dbReference type="EMBL" id="CAJPIZ010000087">
    <property type="protein sequence ID" value="CAG2100386.1"/>
    <property type="molecule type" value="Genomic_DNA"/>
</dbReference>
<evidence type="ECO:0000256" key="4">
    <source>
        <dbReference type="ARBA" id="ARBA00022729"/>
    </source>
</evidence>
<dbReference type="InterPro" id="IPR033453">
    <property type="entry name" value="Glyco_hydro_30_TIM-barrel"/>
</dbReference>
<dbReference type="Pfam" id="PF17189">
    <property type="entry name" value="Glyco_hydro_30C"/>
    <property type="match status" value="1"/>
</dbReference>
<feature type="domain" description="Glycosyl hydrolase family 30 beta sandwich" evidence="8">
    <location>
        <begin position="367"/>
        <end position="429"/>
    </location>
</feature>
<keyword evidence="10" id="KW-1185">Reference proteome</keyword>